<proteinExistence type="predicted"/>
<dbReference type="KEGG" id="ecas:ECBG_04262"/>
<dbReference type="HOGENOM" id="CLU_3364730_0_0_9"/>
<protein>
    <submittedName>
        <fullName evidence="1">Uncharacterized protein</fullName>
    </submittedName>
</protein>
<keyword evidence="2" id="KW-1185">Reference proteome</keyword>
<reference evidence="1 2" key="2">
    <citation type="submission" date="2013-03" db="EMBL/GenBank/DDBJ databases">
        <title>The Genome Sequence of Enterococcus casseliflavus EC20 (899205).</title>
        <authorList>
            <consortium name="The Broad Institute Genomics Platform"/>
            <consortium name="The Broad Institute Genome Sequencing Center for Infectious Disease"/>
            <person name="Russ C."/>
            <person name="Feldgarden M."/>
            <person name="Gilmore M."/>
            <person name="Manson J."/>
            <person name="Palmer K."/>
            <person name="Carniol K."/>
            <person name="Walker B."/>
            <person name="Young S.K."/>
            <person name="Zeng Q."/>
            <person name="Gargeya S."/>
            <person name="Fitzgerald M."/>
            <person name="Haas B."/>
            <person name="Abouelleil A."/>
            <person name="Allen A.W."/>
            <person name="Alvarado L."/>
            <person name="Arachchi H.M."/>
            <person name="Berlin A.M."/>
            <person name="Chapman S.B."/>
            <person name="Gainer-Dewar J."/>
            <person name="Goldberg J."/>
            <person name="Griggs A."/>
            <person name="Gujja S."/>
            <person name="Hansen M."/>
            <person name="Howarth C."/>
            <person name="Imamovic A."/>
            <person name="Ireland A."/>
            <person name="Larimer J."/>
            <person name="McCowan C."/>
            <person name="Murphy C."/>
            <person name="Pearson M."/>
            <person name="Poon T.W."/>
            <person name="Priest M."/>
            <person name="Roberts A."/>
            <person name="Saif S."/>
            <person name="Shea T."/>
            <person name="Sisk P."/>
            <person name="Sykes S."/>
            <person name="Wortman J."/>
            <person name="Nusbaum C."/>
            <person name="Birren B."/>
        </authorList>
    </citation>
    <scope>NUCLEOTIDE SEQUENCE [LARGE SCALE GENOMIC DNA]</scope>
    <source>
        <strain evidence="1 2">EC20</strain>
    </source>
</reference>
<evidence type="ECO:0000313" key="2">
    <source>
        <dbReference type="Proteomes" id="UP000012675"/>
    </source>
</evidence>
<organism evidence="1 2">
    <name type="scientific">Enterococcus casseliflavus EC20</name>
    <dbReference type="NCBI Taxonomy" id="565655"/>
    <lineage>
        <taxon>Bacteria</taxon>
        <taxon>Bacillati</taxon>
        <taxon>Bacillota</taxon>
        <taxon>Bacilli</taxon>
        <taxon>Lactobacillales</taxon>
        <taxon>Enterococcaceae</taxon>
        <taxon>Enterococcus</taxon>
    </lineage>
</organism>
<sequence>MNRWRAAFFCEEASHFSFLKAVTLDFGKIVCYAYC</sequence>
<gene>
    <name evidence="1" type="ORF">ECBG_04262</name>
</gene>
<dbReference type="Proteomes" id="UP000012675">
    <property type="component" value="Chromosome"/>
</dbReference>
<evidence type="ECO:0000313" key="1">
    <source>
        <dbReference type="EMBL" id="AGJ01215.1"/>
    </source>
</evidence>
<name>M9TE30_ENTCA</name>
<dbReference type="AlphaFoldDB" id="M9TE30"/>
<dbReference type="EMBL" id="CP004856">
    <property type="protein sequence ID" value="AGJ01215.1"/>
    <property type="molecule type" value="Genomic_DNA"/>
</dbReference>
<reference evidence="1 2" key="1">
    <citation type="submission" date="2009-02" db="EMBL/GenBank/DDBJ databases">
        <authorList>
            <consortium name="The Broad Institute Genome Sequencing Platform"/>
            <person name="Feldgarden M."/>
            <person name="Young S.K."/>
            <person name="Kodira C.D."/>
            <person name="Zeng Q."/>
            <person name="Koehrsen M."/>
            <person name="Alvarado L."/>
            <person name="Berlin A."/>
            <person name="Borenstein D."/>
            <person name="Chen Z."/>
            <person name="Engels R."/>
            <person name="Freedman E."/>
            <person name="Gellesch M."/>
            <person name="Goldberg J."/>
            <person name="Griggs A."/>
            <person name="Gujja S."/>
            <person name="Heiman D."/>
            <person name="Hepburn T."/>
            <person name="Howarth C."/>
            <person name="Jen D."/>
            <person name="Larson L."/>
            <person name="Lewis B."/>
            <person name="Mehta T."/>
            <person name="Park D."/>
            <person name="Pearson M."/>
            <person name="Roberts A."/>
            <person name="Saif S."/>
            <person name="Shea T."/>
            <person name="Shenoy N."/>
            <person name="Sisk P."/>
            <person name="Stolte C."/>
            <person name="Sykes S."/>
            <person name="Walk T."/>
            <person name="White J."/>
            <person name="Yandava C."/>
            <person name="Gilmore M."/>
            <person name="Manson J."/>
            <person name="Palmer K."/>
            <person name="Carniol K."/>
            <person name="Lander E."/>
            <person name="Nusbaum C."/>
            <person name="Galagan J."/>
            <person name="Birren B."/>
        </authorList>
    </citation>
    <scope>NUCLEOTIDE SEQUENCE [LARGE SCALE GENOMIC DNA]</scope>
    <source>
        <strain evidence="1 2">EC20</strain>
    </source>
</reference>
<accession>M9TE30</accession>